<dbReference type="AlphaFoldDB" id="A0AAE0Z0S6"/>
<accession>A0AAE0Z0S6</accession>
<evidence type="ECO:0000313" key="3">
    <source>
        <dbReference type="Proteomes" id="UP001283361"/>
    </source>
</evidence>
<comment type="caution">
    <text evidence="2">The sequence shown here is derived from an EMBL/GenBank/DDBJ whole genome shotgun (WGS) entry which is preliminary data.</text>
</comment>
<dbReference type="EMBL" id="JAWDGP010004939">
    <property type="protein sequence ID" value="KAK3760823.1"/>
    <property type="molecule type" value="Genomic_DNA"/>
</dbReference>
<dbReference type="Proteomes" id="UP001283361">
    <property type="component" value="Unassembled WGS sequence"/>
</dbReference>
<organism evidence="2 3">
    <name type="scientific">Elysia crispata</name>
    <name type="common">lettuce slug</name>
    <dbReference type="NCBI Taxonomy" id="231223"/>
    <lineage>
        <taxon>Eukaryota</taxon>
        <taxon>Metazoa</taxon>
        <taxon>Spiralia</taxon>
        <taxon>Lophotrochozoa</taxon>
        <taxon>Mollusca</taxon>
        <taxon>Gastropoda</taxon>
        <taxon>Heterobranchia</taxon>
        <taxon>Euthyneura</taxon>
        <taxon>Panpulmonata</taxon>
        <taxon>Sacoglossa</taxon>
        <taxon>Placobranchoidea</taxon>
        <taxon>Plakobranchidae</taxon>
        <taxon>Elysia</taxon>
    </lineage>
</organism>
<feature type="compositionally biased region" description="Basic and acidic residues" evidence="1">
    <location>
        <begin position="119"/>
        <end position="136"/>
    </location>
</feature>
<feature type="region of interest" description="Disordered" evidence="1">
    <location>
        <begin position="98"/>
        <end position="136"/>
    </location>
</feature>
<reference evidence="2" key="1">
    <citation type="journal article" date="2023" name="G3 (Bethesda)">
        <title>A reference genome for the long-term kleptoplast-retaining sea slug Elysia crispata morphotype clarki.</title>
        <authorList>
            <person name="Eastman K.E."/>
            <person name="Pendleton A.L."/>
            <person name="Shaikh M.A."/>
            <person name="Suttiyut T."/>
            <person name="Ogas R."/>
            <person name="Tomko P."/>
            <person name="Gavelis G."/>
            <person name="Widhalm J.R."/>
            <person name="Wisecaver J.H."/>
        </authorList>
    </citation>
    <scope>NUCLEOTIDE SEQUENCE</scope>
    <source>
        <strain evidence="2">ECLA1</strain>
    </source>
</reference>
<protein>
    <submittedName>
        <fullName evidence="2">Uncharacterized protein</fullName>
    </submittedName>
</protein>
<name>A0AAE0Z0S6_9GAST</name>
<evidence type="ECO:0000256" key="1">
    <source>
        <dbReference type="SAM" id="MobiDB-lite"/>
    </source>
</evidence>
<evidence type="ECO:0000313" key="2">
    <source>
        <dbReference type="EMBL" id="KAK3760823.1"/>
    </source>
</evidence>
<sequence>MDWRNGLGPSPYLCFLPFIDIVDWNLVHPRSQVSGKQTRCRPLYNQSALRCEERGGDSTTLALSTIRRQHKAVRTAQSTTSKPAVHLRALRLGECPIRLDKGRSNPGLGCQQMPCQGTKGEKRETNPGGRLHDREA</sequence>
<keyword evidence="3" id="KW-1185">Reference proteome</keyword>
<gene>
    <name evidence="2" type="ORF">RRG08_034666</name>
</gene>
<proteinExistence type="predicted"/>